<keyword evidence="1" id="KW-0472">Membrane</keyword>
<keyword evidence="1" id="KW-1133">Transmembrane helix</keyword>
<organism evidence="2">
    <name type="scientific">marine metagenome</name>
    <dbReference type="NCBI Taxonomy" id="408172"/>
    <lineage>
        <taxon>unclassified sequences</taxon>
        <taxon>metagenomes</taxon>
        <taxon>ecological metagenomes</taxon>
    </lineage>
</organism>
<gene>
    <name evidence="2" type="ORF">METZ01_LOCUS227625</name>
</gene>
<sequence length="46" mass="5185">MATIHWIVFMVAGFCVLFLLFSSMDKQKEKITGKTSAGKSEESEEE</sequence>
<proteinExistence type="predicted"/>
<dbReference type="EMBL" id="UINC01055648">
    <property type="protein sequence ID" value="SVB74771.1"/>
    <property type="molecule type" value="Genomic_DNA"/>
</dbReference>
<reference evidence="2" key="1">
    <citation type="submission" date="2018-05" db="EMBL/GenBank/DDBJ databases">
        <authorList>
            <person name="Lanie J.A."/>
            <person name="Ng W.-L."/>
            <person name="Kazmierczak K.M."/>
            <person name="Andrzejewski T.M."/>
            <person name="Davidsen T.M."/>
            <person name="Wayne K.J."/>
            <person name="Tettelin H."/>
            <person name="Glass J.I."/>
            <person name="Rusch D."/>
            <person name="Podicherti R."/>
            <person name="Tsui H.-C.T."/>
            <person name="Winkler M.E."/>
        </authorList>
    </citation>
    <scope>NUCLEOTIDE SEQUENCE</scope>
</reference>
<protein>
    <submittedName>
        <fullName evidence="2">Uncharacterized protein</fullName>
    </submittedName>
</protein>
<feature type="transmembrane region" description="Helical" evidence="1">
    <location>
        <begin position="6"/>
        <end position="24"/>
    </location>
</feature>
<evidence type="ECO:0000256" key="1">
    <source>
        <dbReference type="SAM" id="Phobius"/>
    </source>
</evidence>
<keyword evidence="1" id="KW-0812">Transmembrane</keyword>
<dbReference type="AlphaFoldDB" id="A0A382GKS5"/>
<name>A0A382GKS5_9ZZZZ</name>
<accession>A0A382GKS5</accession>
<evidence type="ECO:0000313" key="2">
    <source>
        <dbReference type="EMBL" id="SVB74771.1"/>
    </source>
</evidence>